<evidence type="ECO:0000313" key="11">
    <source>
        <dbReference type="RefSeq" id="XP_030072915.1"/>
    </source>
</evidence>
<protein>
    <submittedName>
        <fullName evidence="11">Uncharacterized protein LOC115479224</fullName>
    </submittedName>
</protein>
<dbReference type="PANTHER" id="PTHR14402">
    <property type="entry name" value="RECEPTOR TRANSPORTING PROTEIN"/>
    <property type="match status" value="1"/>
</dbReference>
<feature type="compositionally biased region" description="Polar residues" evidence="8">
    <location>
        <begin position="196"/>
        <end position="210"/>
    </location>
</feature>
<evidence type="ECO:0000256" key="1">
    <source>
        <dbReference type="ARBA" id="ARBA00004167"/>
    </source>
</evidence>
<keyword evidence="3" id="KW-0479">Metal-binding</keyword>
<feature type="domain" description="3CxxC-type" evidence="9">
    <location>
        <begin position="50"/>
        <end position="163"/>
    </location>
</feature>
<evidence type="ECO:0000313" key="10">
    <source>
        <dbReference type="Proteomes" id="UP000515156"/>
    </source>
</evidence>
<keyword evidence="10" id="KW-1185">Reference proteome</keyword>
<dbReference type="GeneID" id="115479224"/>
<evidence type="ECO:0000256" key="4">
    <source>
        <dbReference type="ARBA" id="ARBA00022771"/>
    </source>
</evidence>
<dbReference type="GO" id="GO:0008270">
    <property type="term" value="F:zinc ion binding"/>
    <property type="evidence" value="ECO:0007669"/>
    <property type="project" value="UniProtKB-KW"/>
</dbReference>
<dbReference type="GO" id="GO:0051205">
    <property type="term" value="P:protein insertion into membrane"/>
    <property type="evidence" value="ECO:0007669"/>
    <property type="project" value="TreeGrafter"/>
</dbReference>
<keyword evidence="4" id="KW-0863">Zinc-finger</keyword>
<feature type="region of interest" description="Disordered" evidence="8">
    <location>
        <begin position="173"/>
        <end position="210"/>
    </location>
</feature>
<dbReference type="Proteomes" id="UP000515156">
    <property type="component" value="Chromosome 10"/>
</dbReference>
<dbReference type="OrthoDB" id="8121437at2759"/>
<sequence>MGSGRTTVDLHIWNSIFQSKLSERNKGDIWTLSLDDSVQPRQGWKRYTLPLFGRFRCSGCSRTWASAKVQILFYMKLEMWPTRRGWVTMRVFKQECGKCSAATFEEPEFLSENIEAALEKLVNRIQEKFYSDFSRKNTTSAFVHNGKQDGPHESEHCEACRLGLCNLKAQDQEPRAQTSTGKITPASVQKAEKPRNVNQPPVKSFCNSERLQKHQQTLQASLHKTIVYVNQLIGPLNSVYNTSNTGNKQQTVPASQDNSTQCGNQSQKPLRGILKTVPASFGNSEQHVNQSQKALNSVYDTKRTSGILKTVPASFGNSGQYVNQSQKALNSVYDTKRTSGILKTVPASFGNSEQHVNQSQKALNSVYDTKRTSGILKTVPASFGNSGQYVNQSQKALNSVYDTKRTSGILKTVPASFGNSGQYVNQSQKAFNSVYDTKRVYQSPKSVIQAQKASRSQARQVSPVQGQIYTFWGSEDEEERQQLLAESPTYDVWGQRDRTKPHRRDLRPTETSREAQPKEGCPCWPCTLL</sequence>
<dbReference type="SMART" id="SM01328">
    <property type="entry name" value="zf-3CxxC"/>
    <property type="match status" value="1"/>
</dbReference>
<name>A0A6P7ZC07_9AMPH</name>
<dbReference type="GO" id="GO:0031849">
    <property type="term" value="F:olfactory receptor binding"/>
    <property type="evidence" value="ECO:0007669"/>
    <property type="project" value="TreeGrafter"/>
</dbReference>
<keyword evidence="2" id="KW-0812">Transmembrane</keyword>
<dbReference type="InterPro" id="IPR027377">
    <property type="entry name" value="ZAR1/RTP1-5-like_Znf-3CxxC"/>
</dbReference>
<comment type="subcellular location">
    <subcellularLocation>
        <location evidence="1">Membrane</location>
        <topology evidence="1">Single-pass membrane protein</topology>
    </subcellularLocation>
</comment>
<reference evidence="11" key="1">
    <citation type="submission" date="2025-08" db="UniProtKB">
        <authorList>
            <consortium name="RefSeq"/>
        </authorList>
    </citation>
    <scope>IDENTIFICATION</scope>
</reference>
<evidence type="ECO:0000256" key="7">
    <source>
        <dbReference type="ARBA" id="ARBA00023136"/>
    </source>
</evidence>
<dbReference type="GO" id="GO:0006612">
    <property type="term" value="P:protein targeting to membrane"/>
    <property type="evidence" value="ECO:0007669"/>
    <property type="project" value="TreeGrafter"/>
</dbReference>
<dbReference type="PANTHER" id="PTHR14402:SF8">
    <property type="entry name" value="RECEPTOR-TRANSPORTING PROTEIN 4"/>
    <property type="match status" value="1"/>
</dbReference>
<evidence type="ECO:0000256" key="2">
    <source>
        <dbReference type="ARBA" id="ARBA00022692"/>
    </source>
</evidence>
<evidence type="ECO:0000256" key="8">
    <source>
        <dbReference type="SAM" id="MobiDB-lite"/>
    </source>
</evidence>
<evidence type="ECO:0000256" key="3">
    <source>
        <dbReference type="ARBA" id="ARBA00022723"/>
    </source>
</evidence>
<accession>A0A6P7ZC07</accession>
<dbReference type="InterPro" id="IPR026096">
    <property type="entry name" value="R-trans_p"/>
</dbReference>
<feature type="region of interest" description="Disordered" evidence="8">
    <location>
        <begin position="244"/>
        <end position="267"/>
    </location>
</feature>
<dbReference type="AlphaFoldDB" id="A0A6P7ZC07"/>
<feature type="compositionally biased region" description="Basic and acidic residues" evidence="8">
    <location>
        <begin position="506"/>
        <end position="517"/>
    </location>
</feature>
<organism evidence="10 11">
    <name type="scientific">Microcaecilia unicolor</name>
    <dbReference type="NCBI Taxonomy" id="1415580"/>
    <lineage>
        <taxon>Eukaryota</taxon>
        <taxon>Metazoa</taxon>
        <taxon>Chordata</taxon>
        <taxon>Craniata</taxon>
        <taxon>Vertebrata</taxon>
        <taxon>Euteleostomi</taxon>
        <taxon>Amphibia</taxon>
        <taxon>Gymnophiona</taxon>
        <taxon>Siphonopidae</taxon>
        <taxon>Microcaecilia</taxon>
    </lineage>
</organism>
<feature type="region of interest" description="Disordered" evidence="8">
    <location>
        <begin position="494"/>
        <end position="519"/>
    </location>
</feature>
<dbReference type="InParanoid" id="A0A6P7ZC07"/>
<keyword evidence="5" id="KW-0862">Zinc</keyword>
<keyword evidence="6" id="KW-1133">Transmembrane helix</keyword>
<dbReference type="Pfam" id="PF13695">
    <property type="entry name" value="Zn_ribbon_3CxxC"/>
    <property type="match status" value="1"/>
</dbReference>
<dbReference type="GO" id="GO:0016020">
    <property type="term" value="C:membrane"/>
    <property type="evidence" value="ECO:0007669"/>
    <property type="project" value="UniProtKB-SubCell"/>
</dbReference>
<dbReference type="KEGG" id="muo:115479224"/>
<evidence type="ECO:0000256" key="5">
    <source>
        <dbReference type="ARBA" id="ARBA00022833"/>
    </source>
</evidence>
<keyword evidence="7" id="KW-0472">Membrane</keyword>
<evidence type="ECO:0000256" key="6">
    <source>
        <dbReference type="ARBA" id="ARBA00022989"/>
    </source>
</evidence>
<evidence type="ECO:0000259" key="9">
    <source>
        <dbReference type="SMART" id="SM01328"/>
    </source>
</evidence>
<proteinExistence type="predicted"/>
<dbReference type="RefSeq" id="XP_030072915.1">
    <property type="nucleotide sequence ID" value="XM_030217055.1"/>
</dbReference>
<gene>
    <name evidence="11" type="primary">LOC115479224</name>
</gene>